<name>A0A1L9X8D2_ASPA1</name>
<dbReference type="OrthoDB" id="5376710at2759"/>
<feature type="region of interest" description="Disordered" evidence="1">
    <location>
        <begin position="416"/>
        <end position="464"/>
    </location>
</feature>
<keyword evidence="3" id="KW-1185">Reference proteome</keyword>
<feature type="region of interest" description="Disordered" evidence="1">
    <location>
        <begin position="756"/>
        <end position="783"/>
    </location>
</feature>
<dbReference type="EMBL" id="KV878970">
    <property type="protein sequence ID" value="OJK04701.1"/>
    <property type="molecule type" value="Genomic_DNA"/>
</dbReference>
<feature type="compositionally biased region" description="Low complexity" evidence="1">
    <location>
        <begin position="759"/>
        <end position="772"/>
    </location>
</feature>
<feature type="compositionally biased region" description="Basic and acidic residues" evidence="1">
    <location>
        <begin position="274"/>
        <end position="291"/>
    </location>
</feature>
<sequence>MPGKHIDNKLLLAGLETNWDSSDRLAVPSLSIPKVGMYDRPPLSPCPSYTSRASPTMSSSSTTEWKYNKPLPPVPNPQEKHIHASYQSGSPVGESLPLYSSRPQTPRPMTPGSMPSRSTTPQPSMAPRPLTPRSVTPQPLNPRPMTPQPSLARPMTPQPLNMRPMTPQPLNTRPMTPQLSTGRPMTPQPLTPRSFTPRPNDQRSLNPEFSLAAAAALDAFPNEPSWPQQVDAPPSMGLFPPYHSEKGLFPPYNPNTSAPAQNRSDGPSKQPSKKSTEQRLSAKDDGEEKPIWRTLKAGVRRVLTTKASSSNLKKPKSQNDRRASIIVRMSTNPQQPQESGDQQHDWMQNVEKQDEERYQDAVSRMKNVLASLLEDGYSMDAILQAEANQKFLRSLFLRVQNDPLLGLDVAPPAPPSRCASPAPLQLTPTSPLPPLPFSQTHPPPTPASPAPTSKTRKTGAEDEDAWEYVGYEDDATMQDDSPSIHVFNLGDNESDTSSIYPRYTKMMAEIEDDLSKAFPPTRWSLTKPGLEDMTLQILLQIDDLDDLFAFAQVNRATYQVFKRHELPLMQNTIRLRSPAAWEHRQMSDINSQESSSEEEPFTAAIYYRHYTRDHRTLATLKGLMMTHCRAVMRTASYTALSRPASPAARKIDNAIWRVWTFCHLFGMQTGRDHDIDGQVSWLRGEVRSPFQPCPDPNDVCSILFDPPPGFGEGNNPGGLSVTDMQDMDEVWTCLKYMFGFLRGETERARRFGVFTNATSSSGEGDSGSGSASSPPPPDTDKRNQGMIMLHEWIYYLMTLGPEAVVELAPLGPDTHAETTFQRAMSRGWTTWSAPRPGATRSAFLTDALGRVSGGLRRLEELQRELWYNYL</sequence>
<dbReference type="STRING" id="690307.A0A1L9X8D2"/>
<feature type="compositionally biased region" description="Pro residues" evidence="1">
    <location>
        <begin position="430"/>
        <end position="449"/>
    </location>
</feature>
<dbReference type="VEuPathDB" id="FungiDB:ASPACDRAFT_21355"/>
<evidence type="ECO:0000313" key="3">
    <source>
        <dbReference type="Proteomes" id="UP000184546"/>
    </source>
</evidence>
<organism evidence="2 3">
    <name type="scientific">Aspergillus aculeatus (strain ATCC 16872 / CBS 172.66 / WB 5094)</name>
    <dbReference type="NCBI Taxonomy" id="690307"/>
    <lineage>
        <taxon>Eukaryota</taxon>
        <taxon>Fungi</taxon>
        <taxon>Dikarya</taxon>
        <taxon>Ascomycota</taxon>
        <taxon>Pezizomycotina</taxon>
        <taxon>Eurotiomycetes</taxon>
        <taxon>Eurotiomycetidae</taxon>
        <taxon>Eurotiales</taxon>
        <taxon>Aspergillaceae</taxon>
        <taxon>Aspergillus</taxon>
        <taxon>Aspergillus subgen. Circumdati</taxon>
    </lineage>
</organism>
<dbReference type="AlphaFoldDB" id="A0A1L9X8D2"/>
<feature type="region of interest" description="Disordered" evidence="1">
    <location>
        <begin position="222"/>
        <end position="293"/>
    </location>
</feature>
<feature type="compositionally biased region" description="Polar residues" evidence="1">
    <location>
        <begin position="191"/>
        <end position="206"/>
    </location>
</feature>
<dbReference type="Proteomes" id="UP000184546">
    <property type="component" value="Unassembled WGS sequence"/>
</dbReference>
<dbReference type="OMA" id="FQPCPDP"/>
<feature type="compositionally biased region" description="Polar residues" evidence="1">
    <location>
        <begin position="168"/>
        <end position="183"/>
    </location>
</feature>
<proteinExistence type="predicted"/>
<feature type="compositionally biased region" description="Low complexity" evidence="1">
    <location>
        <begin position="416"/>
        <end position="429"/>
    </location>
</feature>
<evidence type="ECO:0000313" key="2">
    <source>
        <dbReference type="EMBL" id="OJK04701.1"/>
    </source>
</evidence>
<reference evidence="3" key="1">
    <citation type="journal article" date="2017" name="Genome Biol.">
        <title>Comparative genomics reveals high biological diversity and specific adaptations in the industrially and medically important fungal genus Aspergillus.</title>
        <authorList>
            <person name="de Vries R.P."/>
            <person name="Riley R."/>
            <person name="Wiebenga A."/>
            <person name="Aguilar-Osorio G."/>
            <person name="Amillis S."/>
            <person name="Uchima C.A."/>
            <person name="Anderluh G."/>
            <person name="Asadollahi M."/>
            <person name="Askin M."/>
            <person name="Barry K."/>
            <person name="Battaglia E."/>
            <person name="Bayram O."/>
            <person name="Benocci T."/>
            <person name="Braus-Stromeyer S.A."/>
            <person name="Caldana C."/>
            <person name="Canovas D."/>
            <person name="Cerqueira G.C."/>
            <person name="Chen F."/>
            <person name="Chen W."/>
            <person name="Choi C."/>
            <person name="Clum A."/>
            <person name="Dos Santos R.A."/>
            <person name="Damasio A.R."/>
            <person name="Diallinas G."/>
            <person name="Emri T."/>
            <person name="Fekete E."/>
            <person name="Flipphi M."/>
            <person name="Freyberg S."/>
            <person name="Gallo A."/>
            <person name="Gournas C."/>
            <person name="Habgood R."/>
            <person name="Hainaut M."/>
            <person name="Harispe M.L."/>
            <person name="Henrissat B."/>
            <person name="Hilden K.S."/>
            <person name="Hope R."/>
            <person name="Hossain A."/>
            <person name="Karabika E."/>
            <person name="Karaffa L."/>
            <person name="Karanyi Z."/>
            <person name="Krasevec N."/>
            <person name="Kuo A."/>
            <person name="Kusch H."/>
            <person name="LaButti K."/>
            <person name="Lagendijk E.L."/>
            <person name="Lapidus A."/>
            <person name="Levasseur A."/>
            <person name="Lindquist E."/>
            <person name="Lipzen A."/>
            <person name="Logrieco A.F."/>
            <person name="MacCabe A."/>
            <person name="Maekelae M.R."/>
            <person name="Malavazi I."/>
            <person name="Melin P."/>
            <person name="Meyer V."/>
            <person name="Mielnichuk N."/>
            <person name="Miskei M."/>
            <person name="Molnar A.P."/>
            <person name="Mule G."/>
            <person name="Ngan C.Y."/>
            <person name="Orejas M."/>
            <person name="Orosz E."/>
            <person name="Ouedraogo J.P."/>
            <person name="Overkamp K.M."/>
            <person name="Park H.-S."/>
            <person name="Perrone G."/>
            <person name="Piumi F."/>
            <person name="Punt P.J."/>
            <person name="Ram A.F."/>
            <person name="Ramon A."/>
            <person name="Rauscher S."/>
            <person name="Record E."/>
            <person name="Riano-Pachon D.M."/>
            <person name="Robert V."/>
            <person name="Roehrig J."/>
            <person name="Ruller R."/>
            <person name="Salamov A."/>
            <person name="Salih N.S."/>
            <person name="Samson R.A."/>
            <person name="Sandor E."/>
            <person name="Sanguinetti M."/>
            <person name="Schuetze T."/>
            <person name="Sepcic K."/>
            <person name="Shelest E."/>
            <person name="Sherlock G."/>
            <person name="Sophianopoulou V."/>
            <person name="Squina F.M."/>
            <person name="Sun H."/>
            <person name="Susca A."/>
            <person name="Todd R.B."/>
            <person name="Tsang A."/>
            <person name="Unkles S.E."/>
            <person name="van de Wiele N."/>
            <person name="van Rossen-Uffink D."/>
            <person name="Oliveira J.V."/>
            <person name="Vesth T.C."/>
            <person name="Visser J."/>
            <person name="Yu J.-H."/>
            <person name="Zhou M."/>
            <person name="Andersen M.R."/>
            <person name="Archer D.B."/>
            <person name="Baker S.E."/>
            <person name="Benoit I."/>
            <person name="Brakhage A.A."/>
            <person name="Braus G.H."/>
            <person name="Fischer R."/>
            <person name="Frisvad J.C."/>
            <person name="Goldman G.H."/>
            <person name="Houbraken J."/>
            <person name="Oakley B."/>
            <person name="Pocsi I."/>
            <person name="Scazzocchio C."/>
            <person name="Seiboth B."/>
            <person name="vanKuyk P.A."/>
            <person name="Wortman J."/>
            <person name="Dyer P.S."/>
            <person name="Grigoriev I.V."/>
        </authorList>
    </citation>
    <scope>NUCLEOTIDE SEQUENCE [LARGE SCALE GENOMIC DNA]</scope>
    <source>
        <strain evidence="3">ATCC 16872 / CBS 172.66 / WB 5094</strain>
    </source>
</reference>
<protein>
    <submittedName>
        <fullName evidence="2">Uncharacterized protein</fullName>
    </submittedName>
</protein>
<accession>A0A1L9X8D2</accession>
<gene>
    <name evidence="2" type="ORF">ASPACDRAFT_21355</name>
</gene>
<feature type="compositionally biased region" description="Polar residues" evidence="1">
    <location>
        <begin position="113"/>
        <end position="123"/>
    </location>
</feature>
<dbReference type="RefSeq" id="XP_020061040.1">
    <property type="nucleotide sequence ID" value="XM_020199021.1"/>
</dbReference>
<feature type="region of interest" description="Disordered" evidence="1">
    <location>
        <begin position="39"/>
        <end position="206"/>
    </location>
</feature>
<dbReference type="GeneID" id="30972835"/>
<feature type="compositionally biased region" description="Low complexity" evidence="1">
    <location>
        <begin position="48"/>
        <end position="63"/>
    </location>
</feature>
<evidence type="ECO:0000256" key="1">
    <source>
        <dbReference type="SAM" id="MobiDB-lite"/>
    </source>
</evidence>
<feature type="compositionally biased region" description="Polar residues" evidence="1">
    <location>
        <begin position="254"/>
        <end position="270"/>
    </location>
</feature>